<dbReference type="CDD" id="cd00037">
    <property type="entry name" value="CLECT"/>
    <property type="match status" value="1"/>
</dbReference>
<name>A0A914E5F0_9BILA</name>
<dbReference type="InterPro" id="IPR016187">
    <property type="entry name" value="CTDL_fold"/>
</dbReference>
<evidence type="ECO:0000313" key="1">
    <source>
        <dbReference type="Proteomes" id="UP000887540"/>
    </source>
</evidence>
<dbReference type="AlphaFoldDB" id="A0A914E5F0"/>
<keyword evidence="1" id="KW-1185">Reference proteome</keyword>
<sequence length="181" mass="21002">MDFIASLPVPYLSNNIYAFWIGLTYKYVSSSPNKYGEYSWLDNSPYDYQPTNPGDHYYQIPYKVNDTVCSVLIVDGFEWWILFQRHTFVNAKCSDNFMGAICKKSPAVMDKSRNLSDIGYSTTLEMKMDDEENWDFPIDYKSTINQKACIDPPKRAAKMIVMKDSTHYDLGRTKDPIGYRV</sequence>
<organism evidence="1 2">
    <name type="scientific">Acrobeloides nanus</name>
    <dbReference type="NCBI Taxonomy" id="290746"/>
    <lineage>
        <taxon>Eukaryota</taxon>
        <taxon>Metazoa</taxon>
        <taxon>Ecdysozoa</taxon>
        <taxon>Nematoda</taxon>
        <taxon>Chromadorea</taxon>
        <taxon>Rhabditida</taxon>
        <taxon>Tylenchina</taxon>
        <taxon>Cephalobomorpha</taxon>
        <taxon>Cephaloboidea</taxon>
        <taxon>Cephalobidae</taxon>
        <taxon>Acrobeloides</taxon>
    </lineage>
</organism>
<proteinExistence type="predicted"/>
<dbReference type="Proteomes" id="UP000887540">
    <property type="component" value="Unplaced"/>
</dbReference>
<accession>A0A914E5F0</accession>
<dbReference type="InterPro" id="IPR016186">
    <property type="entry name" value="C-type_lectin-like/link_sf"/>
</dbReference>
<reference evidence="2" key="1">
    <citation type="submission" date="2022-11" db="UniProtKB">
        <authorList>
            <consortium name="WormBaseParasite"/>
        </authorList>
    </citation>
    <scope>IDENTIFICATION</scope>
</reference>
<dbReference type="SUPFAM" id="SSF56436">
    <property type="entry name" value="C-type lectin-like"/>
    <property type="match status" value="1"/>
</dbReference>
<dbReference type="Gene3D" id="3.10.100.10">
    <property type="entry name" value="Mannose-Binding Protein A, subunit A"/>
    <property type="match status" value="1"/>
</dbReference>
<evidence type="ECO:0000313" key="2">
    <source>
        <dbReference type="WBParaSite" id="ACRNAN_scaffold560.g11220.t1"/>
    </source>
</evidence>
<dbReference type="WBParaSite" id="ACRNAN_scaffold560.g11220.t1">
    <property type="protein sequence ID" value="ACRNAN_scaffold560.g11220.t1"/>
    <property type="gene ID" value="ACRNAN_scaffold560.g11220"/>
</dbReference>
<protein>
    <submittedName>
        <fullName evidence="2">Uncharacterized protein</fullName>
    </submittedName>
</protein>